<dbReference type="PANTHER" id="PTHR13090:SF1">
    <property type="entry name" value="ARGININE-HYDROXYLASE NDUFAF5, MITOCHONDRIAL"/>
    <property type="match status" value="1"/>
</dbReference>
<proteinExistence type="predicted"/>
<evidence type="ECO:0000256" key="2">
    <source>
        <dbReference type="ARBA" id="ARBA00022679"/>
    </source>
</evidence>
<evidence type="ECO:0000313" key="4">
    <source>
        <dbReference type="Proteomes" id="UP000067461"/>
    </source>
</evidence>
<dbReference type="HOGENOM" id="CLU_046586_2_1_4"/>
<organism evidence="3 4">
    <name type="scientific">Serpentinimonas raichei</name>
    <dbReference type="NCBI Taxonomy" id="1458425"/>
    <lineage>
        <taxon>Bacteria</taxon>
        <taxon>Pseudomonadati</taxon>
        <taxon>Pseudomonadota</taxon>
        <taxon>Betaproteobacteria</taxon>
        <taxon>Burkholderiales</taxon>
        <taxon>Comamonadaceae</taxon>
        <taxon>Serpentinimonas</taxon>
    </lineage>
</organism>
<dbReference type="Proteomes" id="UP000067461">
    <property type="component" value="Chromosome"/>
</dbReference>
<evidence type="ECO:0000313" key="3">
    <source>
        <dbReference type="EMBL" id="BAO81385.1"/>
    </source>
</evidence>
<keyword evidence="1 3" id="KW-0489">Methyltransferase</keyword>
<dbReference type="SUPFAM" id="SSF53335">
    <property type="entry name" value="S-adenosyl-L-methionine-dependent methyltransferases"/>
    <property type="match status" value="1"/>
</dbReference>
<dbReference type="STRING" id="1458425.SRAA_1531"/>
<dbReference type="GO" id="GO:0008168">
    <property type="term" value="F:methyltransferase activity"/>
    <property type="evidence" value="ECO:0007669"/>
    <property type="project" value="UniProtKB-KW"/>
</dbReference>
<dbReference type="InterPro" id="IPR050602">
    <property type="entry name" value="Malonyl-ACP_OMT"/>
</dbReference>
<keyword evidence="2 3" id="KW-0808">Transferase</keyword>
<dbReference type="EMBL" id="AP014568">
    <property type="protein sequence ID" value="BAO81385.1"/>
    <property type="molecule type" value="Genomic_DNA"/>
</dbReference>
<sequence>MRPPIDPIDQAAVHAPDAARGESQSVAAGVPDLDPVAAQRWRTLARPASPWLHEEIGQRMAQRLDWLTQRPSAWLSWNPALGGLLAQQAVQARYPEARWQALDEQGRPQRQASGAALQPGQADMLWANMALHLYAQPQALLAHWRDWLRPEGLLFFSGLGPDTLLELRRVYQALGWPPPHQPYTDMHDWGDMLVQAGFNAPVLDMERLTLSYPSAERLLQDLREGGRNLHLQRPEGLRGRAHRQRLLQALEQQLPRNAGGHLCLTVEVVYGHALKAAPRVPVAASSTVALDDMRTLLRRPRSA</sequence>
<reference evidence="3 4" key="1">
    <citation type="journal article" date="2014" name="Nat. Commun.">
        <title>Physiological and genomic features of highly alkaliphilic hydrogen-utilizing Betaproteobacteria from a continental serpentinizing site.</title>
        <authorList>
            <person name="Suzuki S."/>
            <person name="Kuenen J.G."/>
            <person name="Schipper K."/>
            <person name="van der Velde S."/>
            <person name="Ishii S."/>
            <person name="Wu A."/>
            <person name="Sorokin D.Y."/>
            <person name="Tenney A."/>
            <person name="Meng X.Y."/>
            <person name="Morrill P.L."/>
            <person name="Kamagata Y."/>
            <person name="Muyzer G."/>
            <person name="Nealson K.H."/>
        </authorList>
    </citation>
    <scope>NUCLEOTIDE SEQUENCE [LARGE SCALE GENOMIC DNA]</scope>
    <source>
        <strain evidence="3 4">A1</strain>
    </source>
</reference>
<dbReference type="AlphaFoldDB" id="A0A060NJN9"/>
<dbReference type="GO" id="GO:0032259">
    <property type="term" value="P:methylation"/>
    <property type="evidence" value="ECO:0007669"/>
    <property type="project" value="UniProtKB-KW"/>
</dbReference>
<protein>
    <submittedName>
        <fullName evidence="3">SAM-dependent methyltransferase</fullName>
    </submittedName>
</protein>
<keyword evidence="4" id="KW-1185">Reference proteome</keyword>
<name>A0A060NJN9_9BURK</name>
<dbReference type="RefSeq" id="WP_231849272.1">
    <property type="nucleotide sequence ID" value="NZ_AP014568.1"/>
</dbReference>
<evidence type="ECO:0000256" key="1">
    <source>
        <dbReference type="ARBA" id="ARBA00022603"/>
    </source>
</evidence>
<dbReference type="KEGG" id="cbaa:SRAA_1531"/>
<accession>A0A060NJN9</accession>
<dbReference type="Gene3D" id="3.40.50.150">
    <property type="entry name" value="Vaccinia Virus protein VP39"/>
    <property type="match status" value="1"/>
</dbReference>
<dbReference type="PANTHER" id="PTHR13090">
    <property type="entry name" value="ARGININE-HYDROXYLASE NDUFAF5, MITOCHONDRIAL"/>
    <property type="match status" value="1"/>
</dbReference>
<gene>
    <name evidence="3" type="ORF">SRAA_1531</name>
</gene>
<dbReference type="InterPro" id="IPR029063">
    <property type="entry name" value="SAM-dependent_MTases_sf"/>
</dbReference>